<protein>
    <submittedName>
        <fullName evidence="2">Uncharacterized protein</fullName>
    </submittedName>
</protein>
<dbReference type="EMBL" id="BART01009104">
    <property type="protein sequence ID" value="GAG62952.1"/>
    <property type="molecule type" value="Genomic_DNA"/>
</dbReference>
<organism evidence="2">
    <name type="scientific">marine sediment metagenome</name>
    <dbReference type="NCBI Taxonomy" id="412755"/>
    <lineage>
        <taxon>unclassified sequences</taxon>
        <taxon>metagenomes</taxon>
        <taxon>ecological metagenomes</taxon>
    </lineage>
</organism>
<gene>
    <name evidence="2" type="ORF">S01H4_20276</name>
</gene>
<proteinExistence type="predicted"/>
<feature type="transmembrane region" description="Helical" evidence="1">
    <location>
        <begin position="39"/>
        <end position="62"/>
    </location>
</feature>
<keyword evidence="1" id="KW-0812">Transmembrane</keyword>
<sequence>MSDTKKIPIYKEINWVIIGIWIFALIIMWPIYWVNAPNLAFFIIALVITIAGPALNYGLLWYKTSKTNKN</sequence>
<keyword evidence="1" id="KW-0472">Membrane</keyword>
<feature type="transmembrane region" description="Helical" evidence="1">
    <location>
        <begin position="12"/>
        <end position="33"/>
    </location>
</feature>
<evidence type="ECO:0000313" key="2">
    <source>
        <dbReference type="EMBL" id="GAG62952.1"/>
    </source>
</evidence>
<reference evidence="2" key="1">
    <citation type="journal article" date="2014" name="Front. Microbiol.">
        <title>High frequency of phylogenetically diverse reductive dehalogenase-homologous genes in deep subseafloor sedimentary metagenomes.</title>
        <authorList>
            <person name="Kawai M."/>
            <person name="Futagami T."/>
            <person name="Toyoda A."/>
            <person name="Takaki Y."/>
            <person name="Nishi S."/>
            <person name="Hori S."/>
            <person name="Arai W."/>
            <person name="Tsubouchi T."/>
            <person name="Morono Y."/>
            <person name="Uchiyama I."/>
            <person name="Ito T."/>
            <person name="Fujiyama A."/>
            <person name="Inagaki F."/>
            <person name="Takami H."/>
        </authorList>
    </citation>
    <scope>NUCLEOTIDE SEQUENCE</scope>
    <source>
        <strain evidence="2">Expedition CK06-06</strain>
    </source>
</reference>
<dbReference type="AlphaFoldDB" id="X0ZYL1"/>
<keyword evidence="1" id="KW-1133">Transmembrane helix</keyword>
<comment type="caution">
    <text evidence="2">The sequence shown here is derived from an EMBL/GenBank/DDBJ whole genome shotgun (WGS) entry which is preliminary data.</text>
</comment>
<name>X0ZYL1_9ZZZZ</name>
<evidence type="ECO:0000256" key="1">
    <source>
        <dbReference type="SAM" id="Phobius"/>
    </source>
</evidence>
<accession>X0ZYL1</accession>